<evidence type="ECO:0008006" key="3">
    <source>
        <dbReference type="Google" id="ProtNLM"/>
    </source>
</evidence>
<dbReference type="InterPro" id="IPR007497">
    <property type="entry name" value="SIMPL/DUF541"/>
</dbReference>
<keyword evidence="2" id="KW-1185">Reference proteome</keyword>
<evidence type="ECO:0000313" key="2">
    <source>
        <dbReference type="Proteomes" id="UP001500353"/>
    </source>
</evidence>
<organism evidence="1 2">
    <name type="scientific">Chryseobacterium ginsengisoli</name>
    <dbReference type="NCBI Taxonomy" id="363853"/>
    <lineage>
        <taxon>Bacteria</taxon>
        <taxon>Pseudomonadati</taxon>
        <taxon>Bacteroidota</taxon>
        <taxon>Flavobacteriia</taxon>
        <taxon>Flavobacteriales</taxon>
        <taxon>Weeksellaceae</taxon>
        <taxon>Chryseobacterium group</taxon>
        <taxon>Chryseobacterium</taxon>
    </lineage>
</organism>
<dbReference type="Gene3D" id="3.30.110.170">
    <property type="entry name" value="Protein of unknown function (DUF541), domain 1"/>
    <property type="match status" value="1"/>
</dbReference>
<dbReference type="RefSeq" id="WP_345206720.1">
    <property type="nucleotide sequence ID" value="NZ_BAABHX010000006.1"/>
</dbReference>
<dbReference type="Proteomes" id="UP001500353">
    <property type="component" value="Unassembled WGS sequence"/>
</dbReference>
<accession>A0ABP9MMY3</accession>
<gene>
    <name evidence="1" type="ORF">GCM10023210_33700</name>
</gene>
<proteinExistence type="predicted"/>
<dbReference type="Gene3D" id="3.30.70.2970">
    <property type="entry name" value="Protein of unknown function (DUF541), domain 2"/>
    <property type="match status" value="1"/>
</dbReference>
<sequence>MKDITLLASVLFFQLSFSQVSGNINYRNQTQYADNNISIATPVLNENVISVKGLANVKSDQYVAIFSITQIGESAEEVNELMDKRINTSLVQIKLNKAVETYVDMISFVPVYQYNVEKKLFSKKTYNELPAGFELKKNLHIKFTNPSQLNDFISILSKNEIYDLVRVDYFSSTIENIRKELMNKAKVALQEKVKNFETILGESFTAATKNISDGYRITLPTEMYKSYEAYNSSSLALNKIANVNQVNKATTSYYQPVLDKEFDFVINPVIHEPVIQVMYEIKLTINREKEKKNEAKETNNYILVTPNGEVKNLNLLTKP</sequence>
<reference evidence="2" key="1">
    <citation type="journal article" date="2019" name="Int. J. Syst. Evol. Microbiol.">
        <title>The Global Catalogue of Microorganisms (GCM) 10K type strain sequencing project: providing services to taxonomists for standard genome sequencing and annotation.</title>
        <authorList>
            <consortium name="The Broad Institute Genomics Platform"/>
            <consortium name="The Broad Institute Genome Sequencing Center for Infectious Disease"/>
            <person name="Wu L."/>
            <person name="Ma J."/>
        </authorList>
    </citation>
    <scope>NUCLEOTIDE SEQUENCE [LARGE SCALE GENOMIC DNA]</scope>
    <source>
        <strain evidence="2">JCM 18019</strain>
    </source>
</reference>
<name>A0ABP9MMY3_9FLAO</name>
<dbReference type="Pfam" id="PF04402">
    <property type="entry name" value="SIMPL"/>
    <property type="match status" value="1"/>
</dbReference>
<dbReference type="EMBL" id="BAABHX010000006">
    <property type="protein sequence ID" value="GAA5098015.1"/>
    <property type="molecule type" value="Genomic_DNA"/>
</dbReference>
<comment type="caution">
    <text evidence="1">The sequence shown here is derived from an EMBL/GenBank/DDBJ whole genome shotgun (WGS) entry which is preliminary data.</text>
</comment>
<evidence type="ECO:0000313" key="1">
    <source>
        <dbReference type="EMBL" id="GAA5098015.1"/>
    </source>
</evidence>
<protein>
    <recommendedName>
        <fullName evidence="3">SIMPL domain-containing protein</fullName>
    </recommendedName>
</protein>